<dbReference type="InterPro" id="IPR016024">
    <property type="entry name" value="ARM-type_fold"/>
</dbReference>
<name>A0ABW7Y1K2_STRCE</name>
<accession>A0ABW7Y1K2</accession>
<protein>
    <recommendedName>
        <fullName evidence="3">PBS lyase</fullName>
    </recommendedName>
</protein>
<keyword evidence="2" id="KW-1185">Reference proteome</keyword>
<evidence type="ECO:0008006" key="3">
    <source>
        <dbReference type="Google" id="ProtNLM"/>
    </source>
</evidence>
<sequence length="485" mass="52006">MGTDIRGGGEAGRRLAAGAAVPDVLDVEDPRAWITLDQGVRSWVAVKLLPTRATIEGTEAAGPRSWPGSPRRPRRLTESQLALALCHRDGRIREAALALAAGHPALWPLVVVRTADWVSPVRDRAREVLRAVLDVDSAVRLAPLILLGARRGRGVFAVDLLDEVLRPAPRDRLAPLFTDADRAVRRFAYRLAVDEGLLSPAELARAACRRADPVVQDVCAEAALAVVAEGGGHDDVLQPLLAARGPRVRAAAVTALRRAGRAERGEEFLADRAGVVRACARYVVRQAGADPLSWYRRRCADPGDPALPPGAVAGLAECGERADAALLWPLVAHPSPTVRARAVAGLRALDVTDVRRLSALLDDPAPGVVRETTVALLASARSLDADALMERLAHGRPRDVRVAAFRLLDARGGLVRLRAAVALLDDPDAGLRQRAGQSVRSWHPTADVPAGASEVSEVGELLDRGRHRFSDYVLRRRKREAGVRG</sequence>
<gene>
    <name evidence="1" type="ORF">ACIA8P_16385</name>
</gene>
<dbReference type="InterPro" id="IPR011989">
    <property type="entry name" value="ARM-like"/>
</dbReference>
<dbReference type="SUPFAM" id="SSF48371">
    <property type="entry name" value="ARM repeat"/>
    <property type="match status" value="1"/>
</dbReference>
<evidence type="ECO:0000313" key="2">
    <source>
        <dbReference type="Proteomes" id="UP001612415"/>
    </source>
</evidence>
<comment type="caution">
    <text evidence="1">The sequence shown here is derived from an EMBL/GenBank/DDBJ whole genome shotgun (WGS) entry which is preliminary data.</text>
</comment>
<dbReference type="RefSeq" id="WP_398656969.1">
    <property type="nucleotide sequence ID" value="NZ_JBITDC010000005.1"/>
</dbReference>
<dbReference type="EMBL" id="JBITDC010000005">
    <property type="protein sequence ID" value="MFI5676236.1"/>
    <property type="molecule type" value="Genomic_DNA"/>
</dbReference>
<organism evidence="1 2">
    <name type="scientific">Streptomyces cellulosae</name>
    <dbReference type="NCBI Taxonomy" id="1968"/>
    <lineage>
        <taxon>Bacteria</taxon>
        <taxon>Bacillati</taxon>
        <taxon>Actinomycetota</taxon>
        <taxon>Actinomycetes</taxon>
        <taxon>Kitasatosporales</taxon>
        <taxon>Streptomycetaceae</taxon>
        <taxon>Streptomyces</taxon>
    </lineage>
</organism>
<dbReference type="Gene3D" id="1.25.10.10">
    <property type="entry name" value="Leucine-rich Repeat Variant"/>
    <property type="match status" value="1"/>
</dbReference>
<evidence type="ECO:0000313" key="1">
    <source>
        <dbReference type="EMBL" id="MFI5676236.1"/>
    </source>
</evidence>
<dbReference type="Proteomes" id="UP001612415">
    <property type="component" value="Unassembled WGS sequence"/>
</dbReference>
<reference evidence="1 2" key="1">
    <citation type="submission" date="2024-10" db="EMBL/GenBank/DDBJ databases">
        <title>The Natural Products Discovery Center: Release of the First 8490 Sequenced Strains for Exploring Actinobacteria Biosynthetic Diversity.</title>
        <authorList>
            <person name="Kalkreuter E."/>
            <person name="Kautsar S.A."/>
            <person name="Yang D."/>
            <person name="Bader C.D."/>
            <person name="Teijaro C.N."/>
            <person name="Fluegel L."/>
            <person name="Davis C.M."/>
            <person name="Simpson J.R."/>
            <person name="Lauterbach L."/>
            <person name="Steele A.D."/>
            <person name="Gui C."/>
            <person name="Meng S."/>
            <person name="Li G."/>
            <person name="Viehrig K."/>
            <person name="Ye F."/>
            <person name="Su P."/>
            <person name="Kiefer A.F."/>
            <person name="Nichols A."/>
            <person name="Cepeda A.J."/>
            <person name="Yan W."/>
            <person name="Fan B."/>
            <person name="Jiang Y."/>
            <person name="Adhikari A."/>
            <person name="Zheng C.-J."/>
            <person name="Schuster L."/>
            <person name="Cowan T.M."/>
            <person name="Smanski M.J."/>
            <person name="Chevrette M.G."/>
            <person name="De Carvalho L.P.S."/>
            <person name="Shen B."/>
        </authorList>
    </citation>
    <scope>NUCLEOTIDE SEQUENCE [LARGE SCALE GENOMIC DNA]</scope>
    <source>
        <strain evidence="1 2">NPDC051599</strain>
    </source>
</reference>
<proteinExistence type="predicted"/>